<gene>
    <name evidence="2" type="ORF">K1Y72_09520</name>
</gene>
<proteinExistence type="predicted"/>
<protein>
    <submittedName>
        <fullName evidence="2">Uncharacterized protein</fullName>
    </submittedName>
</protein>
<keyword evidence="1" id="KW-1133">Transmembrane helix</keyword>
<comment type="caution">
    <text evidence="2">The sequence shown here is derived from an EMBL/GenBank/DDBJ whole genome shotgun (WGS) entry which is preliminary data.</text>
</comment>
<dbReference type="Proteomes" id="UP000774570">
    <property type="component" value="Unassembled WGS sequence"/>
</dbReference>
<keyword evidence="1" id="KW-0812">Transmembrane</keyword>
<feature type="transmembrane region" description="Helical" evidence="1">
    <location>
        <begin position="42"/>
        <end position="64"/>
    </location>
</feature>
<evidence type="ECO:0000313" key="2">
    <source>
        <dbReference type="EMBL" id="MBW8482603.1"/>
    </source>
</evidence>
<organism evidence="2 3">
    <name type="scientific">Actinomadura parmotrematis</name>
    <dbReference type="NCBI Taxonomy" id="2864039"/>
    <lineage>
        <taxon>Bacteria</taxon>
        <taxon>Bacillati</taxon>
        <taxon>Actinomycetota</taxon>
        <taxon>Actinomycetes</taxon>
        <taxon>Streptosporangiales</taxon>
        <taxon>Thermomonosporaceae</taxon>
        <taxon>Actinomadura</taxon>
    </lineage>
</organism>
<keyword evidence="3" id="KW-1185">Reference proteome</keyword>
<reference evidence="2 3" key="1">
    <citation type="submission" date="2021-07" db="EMBL/GenBank/DDBJ databases">
        <title>Actinomadura sp. PM05-2 isolated from lichen.</title>
        <authorList>
            <person name="Somphong A."/>
            <person name="Phongsopitanun W."/>
            <person name="Tanasupawat S."/>
            <person name="Peongsungnone V."/>
        </authorList>
    </citation>
    <scope>NUCLEOTIDE SEQUENCE [LARGE SCALE GENOMIC DNA]</scope>
    <source>
        <strain evidence="2 3">PM05-2</strain>
    </source>
</reference>
<dbReference type="EMBL" id="JAIBOA010000005">
    <property type="protein sequence ID" value="MBW8482603.1"/>
    <property type="molecule type" value="Genomic_DNA"/>
</dbReference>
<dbReference type="RefSeq" id="WP_220165259.1">
    <property type="nucleotide sequence ID" value="NZ_JAIBOA010000005.1"/>
</dbReference>
<name>A0ABS7FSV2_9ACTN</name>
<accession>A0ABS7FSV2</accession>
<keyword evidence="1" id="KW-0472">Membrane</keyword>
<evidence type="ECO:0000313" key="3">
    <source>
        <dbReference type="Proteomes" id="UP000774570"/>
    </source>
</evidence>
<evidence type="ECO:0000256" key="1">
    <source>
        <dbReference type="SAM" id="Phobius"/>
    </source>
</evidence>
<sequence length="66" mass="7201">MPALKRPSFLPSLEDLEQDALRRSEQRSRPGSQFDHPTAKNIFVAGLVLTVAAHVIGAIVFAIIGF</sequence>